<comment type="subcellular location">
    <subcellularLocation>
        <location evidence="1">Cell membrane</location>
        <topology evidence="1">Multi-pass membrane protein</topology>
    </subcellularLocation>
</comment>
<keyword evidence="10" id="KW-1185">Reference proteome</keyword>
<evidence type="ECO:0000259" key="8">
    <source>
        <dbReference type="Pfam" id="PF00482"/>
    </source>
</evidence>
<dbReference type="InterPro" id="IPR042094">
    <property type="entry name" value="T2SS_GspF_sf"/>
</dbReference>
<dbReference type="GO" id="GO:0015628">
    <property type="term" value="P:protein secretion by the type II secretion system"/>
    <property type="evidence" value="ECO:0007669"/>
    <property type="project" value="TreeGrafter"/>
</dbReference>
<dbReference type="Proteomes" id="UP000681075">
    <property type="component" value="Unassembled WGS sequence"/>
</dbReference>
<keyword evidence="5 7" id="KW-1133">Transmembrane helix</keyword>
<organism evidence="9 10">
    <name type="scientific">Roseiterribacter gracilis</name>
    <dbReference type="NCBI Taxonomy" id="2812848"/>
    <lineage>
        <taxon>Bacteria</taxon>
        <taxon>Pseudomonadati</taxon>
        <taxon>Pseudomonadota</taxon>
        <taxon>Alphaproteobacteria</taxon>
        <taxon>Rhodospirillales</taxon>
        <taxon>Roseiterribacteraceae</taxon>
        <taxon>Roseiterribacter</taxon>
    </lineage>
</organism>
<dbReference type="Pfam" id="PF00482">
    <property type="entry name" value="T2SSF"/>
    <property type="match status" value="2"/>
</dbReference>
<feature type="domain" description="Type II secretion system protein GspF" evidence="8">
    <location>
        <begin position="67"/>
        <end position="189"/>
    </location>
</feature>
<comment type="similarity">
    <text evidence="2">Belongs to the GSP F family.</text>
</comment>
<feature type="transmembrane region" description="Helical" evidence="7">
    <location>
        <begin position="372"/>
        <end position="397"/>
    </location>
</feature>
<evidence type="ECO:0000313" key="10">
    <source>
        <dbReference type="Proteomes" id="UP000681075"/>
    </source>
</evidence>
<evidence type="ECO:0000256" key="7">
    <source>
        <dbReference type="SAM" id="Phobius"/>
    </source>
</evidence>
<keyword evidence="6 7" id="KW-0472">Membrane</keyword>
<dbReference type="PANTHER" id="PTHR30012">
    <property type="entry name" value="GENERAL SECRETION PATHWAY PROTEIN"/>
    <property type="match status" value="1"/>
</dbReference>
<evidence type="ECO:0000256" key="5">
    <source>
        <dbReference type="ARBA" id="ARBA00022989"/>
    </source>
</evidence>
<dbReference type="PRINTS" id="PR00812">
    <property type="entry name" value="BCTERIALGSPF"/>
</dbReference>
<evidence type="ECO:0000256" key="4">
    <source>
        <dbReference type="ARBA" id="ARBA00022692"/>
    </source>
</evidence>
<sequence>MSGDFAYEATDEQGRVVRGRLEAASLRSAQRALRRQGLSPLAIDPVTTTSRTSRRTRATRQDLVLLLDELATLLGAGVALSEALQAVQRGERPATLAASLEELSRAVRRGENFADSLRRCVPGLPAYVHALAQAGETVGTLAASLADAAKQMRYDLKLRQDFAQALLYPAILAAAGIAAVLFVFVAVVPRFAALLDNRQVALPWLSRIVIATGLFVQANLVWLLLVALLVAVALTAWLRPPERRAALLDHLRGVPVIGSWLIDADAARWSTLVATLLGAKLRLMPALALARAGVALPSSARNLDAVERAVRGGRALADALAAHTDLSAAAINLVRVGERSGELARMLANYADMATRNADARRKRALALVEPAAILAIGGIVGLVVAAIMLAVTSISAGAV</sequence>
<reference evidence="9" key="1">
    <citation type="submission" date="2021-02" db="EMBL/GenBank/DDBJ databases">
        <title>Genome sequence of Rhodospirillales sp. strain TMPK1 isolated from soil.</title>
        <authorList>
            <person name="Nakai R."/>
            <person name="Kusada H."/>
            <person name="Tamaki H."/>
        </authorList>
    </citation>
    <scope>NUCLEOTIDE SEQUENCE</scope>
    <source>
        <strain evidence="9">TMPK1</strain>
    </source>
</reference>
<dbReference type="Gene3D" id="1.20.81.30">
    <property type="entry name" value="Type II secretion system (T2SS), domain F"/>
    <property type="match status" value="2"/>
</dbReference>
<dbReference type="GO" id="GO:0005886">
    <property type="term" value="C:plasma membrane"/>
    <property type="evidence" value="ECO:0007669"/>
    <property type="project" value="UniProtKB-SubCell"/>
</dbReference>
<comment type="caution">
    <text evidence="9">The sequence shown here is derived from an EMBL/GenBank/DDBJ whole genome shotgun (WGS) entry which is preliminary data.</text>
</comment>
<proteinExistence type="inferred from homology"/>
<name>A0A8S8XCR0_9PROT</name>
<protein>
    <submittedName>
        <fullName evidence="9">Type II secretion system protein</fullName>
    </submittedName>
</protein>
<evidence type="ECO:0000256" key="3">
    <source>
        <dbReference type="ARBA" id="ARBA00022475"/>
    </source>
</evidence>
<gene>
    <name evidence="9" type="ORF">TMPK1_40250</name>
</gene>
<evidence type="ECO:0000256" key="2">
    <source>
        <dbReference type="ARBA" id="ARBA00005745"/>
    </source>
</evidence>
<dbReference type="RefSeq" id="WP_420245425.1">
    <property type="nucleotide sequence ID" value="NZ_BOPV01000001.1"/>
</dbReference>
<keyword evidence="4 7" id="KW-0812">Transmembrane</keyword>
<evidence type="ECO:0000256" key="6">
    <source>
        <dbReference type="ARBA" id="ARBA00023136"/>
    </source>
</evidence>
<dbReference type="InterPro" id="IPR003004">
    <property type="entry name" value="GspF/PilC"/>
</dbReference>
<feature type="transmembrane region" description="Helical" evidence="7">
    <location>
        <begin position="166"/>
        <end position="188"/>
    </location>
</feature>
<dbReference type="PANTHER" id="PTHR30012:SF0">
    <property type="entry name" value="TYPE II SECRETION SYSTEM PROTEIN F-RELATED"/>
    <property type="match status" value="1"/>
</dbReference>
<dbReference type="InterPro" id="IPR018076">
    <property type="entry name" value="T2SS_GspF_dom"/>
</dbReference>
<dbReference type="EMBL" id="BOPV01000001">
    <property type="protein sequence ID" value="GIL41788.1"/>
    <property type="molecule type" value="Genomic_DNA"/>
</dbReference>
<accession>A0A8S8XCR0</accession>
<dbReference type="AlphaFoldDB" id="A0A8S8XCR0"/>
<evidence type="ECO:0000256" key="1">
    <source>
        <dbReference type="ARBA" id="ARBA00004651"/>
    </source>
</evidence>
<evidence type="ECO:0000313" key="9">
    <source>
        <dbReference type="EMBL" id="GIL41788.1"/>
    </source>
</evidence>
<feature type="domain" description="Type II secretion system protein GspF" evidence="8">
    <location>
        <begin position="270"/>
        <end position="390"/>
    </location>
</feature>
<keyword evidence="3" id="KW-1003">Cell membrane</keyword>
<feature type="transmembrane region" description="Helical" evidence="7">
    <location>
        <begin position="208"/>
        <end position="238"/>
    </location>
</feature>